<proteinExistence type="predicted"/>
<evidence type="ECO:0000259" key="1">
    <source>
        <dbReference type="PROSITE" id="PS50181"/>
    </source>
</evidence>
<dbReference type="Proteomes" id="UP000028524">
    <property type="component" value="Unassembled WGS sequence"/>
</dbReference>
<dbReference type="Pfam" id="PF12937">
    <property type="entry name" value="F-box-like"/>
    <property type="match status" value="1"/>
</dbReference>
<dbReference type="SUPFAM" id="SSF81383">
    <property type="entry name" value="F-box domain"/>
    <property type="match status" value="1"/>
</dbReference>
<dbReference type="EMBL" id="KL660798">
    <property type="protein sequence ID" value="KFA62380.1"/>
    <property type="molecule type" value="Genomic_DNA"/>
</dbReference>
<evidence type="ECO:0000313" key="2">
    <source>
        <dbReference type="EMBL" id="KFA62380.1"/>
    </source>
</evidence>
<protein>
    <recommendedName>
        <fullName evidence="1">F-box domain-containing protein</fullName>
    </recommendedName>
</protein>
<dbReference type="InterPro" id="IPR032675">
    <property type="entry name" value="LRR_dom_sf"/>
</dbReference>
<dbReference type="STRING" id="1283841.A0A084QEJ5"/>
<dbReference type="Gene3D" id="3.80.10.10">
    <property type="entry name" value="Ribonuclease Inhibitor"/>
    <property type="match status" value="1"/>
</dbReference>
<dbReference type="HOGENOM" id="CLU_010622_0_0_1"/>
<dbReference type="InterPro" id="IPR036047">
    <property type="entry name" value="F-box-like_dom_sf"/>
</dbReference>
<dbReference type="SUPFAM" id="SSF48452">
    <property type="entry name" value="TPR-like"/>
    <property type="match status" value="1"/>
</dbReference>
<dbReference type="Gene3D" id="1.20.1280.50">
    <property type="match status" value="1"/>
</dbReference>
<dbReference type="InterPro" id="IPR001810">
    <property type="entry name" value="F-box_dom"/>
</dbReference>
<dbReference type="AlphaFoldDB" id="A0A084QEJ5"/>
<name>A0A084QEJ5_STAC4</name>
<organism evidence="2 3">
    <name type="scientific">Stachybotrys chlorohalonatus (strain IBT 40285)</name>
    <dbReference type="NCBI Taxonomy" id="1283841"/>
    <lineage>
        <taxon>Eukaryota</taxon>
        <taxon>Fungi</taxon>
        <taxon>Dikarya</taxon>
        <taxon>Ascomycota</taxon>
        <taxon>Pezizomycotina</taxon>
        <taxon>Sordariomycetes</taxon>
        <taxon>Hypocreomycetidae</taxon>
        <taxon>Hypocreales</taxon>
        <taxon>Stachybotryaceae</taxon>
        <taxon>Stachybotrys</taxon>
    </lineage>
</organism>
<dbReference type="PANTHER" id="PTHR31639:SF256">
    <property type="entry name" value="OS07G0242900 PROTEIN"/>
    <property type="match status" value="1"/>
</dbReference>
<keyword evidence="3" id="KW-1185">Reference proteome</keyword>
<gene>
    <name evidence="2" type="ORF">S40285_06246</name>
</gene>
<dbReference type="InParanoid" id="A0A084QEJ5"/>
<sequence>MMASSSSFGMSGDNSNTGMGMNLNMHVNTGTNPVCEAAISAGRQHYAARRYKPALEQFTRAMRACACARGTKRERCACKDFEGVAAAGESIFHEAMYNCKCDVGRTFKKCDNALHIQALDYRAATFESLGELDRARKDAEWMLELAPRLPDGYLRLGKVARLQKKHEYAWKIYNAGIQVFHTNGLANSPKIQVRLLFLRKWTPTTRQRVDQKQQLYAARQPLQNRFARRDPIYLPPEIVQWIFSTLDLAALVRCLGVCKLWRDTLTARGNERLWRVLKFAGYQGRQNPPTTASLAKLLSYSGNDAREIVIHDANRFRLSNTKFLTLLRGSKGLQRLELRQPYEYLEVPQQHVICDQLKHLVLAGFDRHKSQAADHAAYRGFPYAFLARIADNLEHLHLIDIPARWSSPDPNARLLPSMPKLRYLRLEQQQLFPSRIQIMHIALQTPRLEQLWVHDILMTSEPLAELEWNSLWGNLKALTVSGNPGVNFQHLMAIAHLTSTSSRHQLQYLDLTFPWGDMEDVFDGSVVTQNTSLFALAQPTDENVSREHGDAYRSLRSLRLSEVLLEPTVMQRIFQTPLQDGSLHTFDIIFPLDTLDSRIGQSSIRHLKKYDWIRGASSIRSLGLSRFRFAMYPTSDDDLPLPKFLASFPNLETVELNTEYYEDAELVTVIHAIMKETRLKKIYQSCVHGVLLDQLQDLAESRGIEIVWGERPRQWPVTLEN</sequence>
<dbReference type="SUPFAM" id="SSF52047">
    <property type="entry name" value="RNI-like"/>
    <property type="match status" value="1"/>
</dbReference>
<feature type="domain" description="F-box" evidence="1">
    <location>
        <begin position="228"/>
        <end position="277"/>
    </location>
</feature>
<dbReference type="InterPro" id="IPR011990">
    <property type="entry name" value="TPR-like_helical_dom_sf"/>
</dbReference>
<dbReference type="PROSITE" id="PS50181">
    <property type="entry name" value="FBOX"/>
    <property type="match status" value="1"/>
</dbReference>
<reference evidence="2 3" key="1">
    <citation type="journal article" date="2014" name="BMC Genomics">
        <title>Comparative genome sequencing reveals chemotype-specific gene clusters in the toxigenic black mold Stachybotrys.</title>
        <authorList>
            <person name="Semeiks J."/>
            <person name="Borek D."/>
            <person name="Otwinowski Z."/>
            <person name="Grishin N.V."/>
        </authorList>
    </citation>
    <scope>NUCLEOTIDE SEQUENCE [LARGE SCALE GENOMIC DNA]</scope>
    <source>
        <strain evidence="2 3">IBT 40285</strain>
    </source>
</reference>
<accession>A0A084QEJ5</accession>
<dbReference type="PANTHER" id="PTHR31639">
    <property type="entry name" value="F-BOX PROTEIN-LIKE"/>
    <property type="match status" value="1"/>
</dbReference>
<evidence type="ECO:0000313" key="3">
    <source>
        <dbReference type="Proteomes" id="UP000028524"/>
    </source>
</evidence>
<dbReference type="OMA" id="DFDFRWR"/>
<dbReference type="OrthoDB" id="629492at2759"/>
<dbReference type="Gene3D" id="1.25.40.10">
    <property type="entry name" value="Tetratricopeptide repeat domain"/>
    <property type="match status" value="1"/>
</dbReference>